<dbReference type="Gene3D" id="3.30.1380.20">
    <property type="entry name" value="Trafficking protein particle complex subunit 3"/>
    <property type="match status" value="1"/>
</dbReference>
<gene>
    <name evidence="1" type="ORF">GCM10007425_23400</name>
</gene>
<proteinExistence type="predicted"/>
<accession>A0A917LIT8</accession>
<dbReference type="EMBL" id="BMJT01000007">
    <property type="protein sequence ID" value="GGG28076.1"/>
    <property type="molecule type" value="Genomic_DNA"/>
</dbReference>
<dbReference type="Pfam" id="PF10702">
    <property type="entry name" value="DUF2507"/>
    <property type="match status" value="1"/>
</dbReference>
<dbReference type="InterPro" id="IPR019642">
    <property type="entry name" value="DUF2507"/>
</dbReference>
<dbReference type="RefSeq" id="WP_188615238.1">
    <property type="nucleotide sequence ID" value="NZ_BMJT01000007.1"/>
</dbReference>
<keyword evidence="2" id="KW-1185">Reference proteome</keyword>
<dbReference type="SUPFAM" id="SSF111126">
    <property type="entry name" value="Ligand-binding domain in the NO signalling and Golgi transport"/>
    <property type="match status" value="1"/>
</dbReference>
<evidence type="ECO:0000313" key="2">
    <source>
        <dbReference type="Proteomes" id="UP000616608"/>
    </source>
</evidence>
<name>A0A917LIT8_9BACI</name>
<organism evidence="1 2">
    <name type="scientific">Lysinibacillus alkalisoli</name>
    <dbReference type="NCBI Taxonomy" id="1911548"/>
    <lineage>
        <taxon>Bacteria</taxon>
        <taxon>Bacillati</taxon>
        <taxon>Bacillota</taxon>
        <taxon>Bacilli</taxon>
        <taxon>Bacillales</taxon>
        <taxon>Bacillaceae</taxon>
        <taxon>Lysinibacillus</taxon>
    </lineage>
</organism>
<reference evidence="1" key="1">
    <citation type="journal article" date="2014" name="Int. J. Syst. Evol. Microbiol.">
        <title>Complete genome sequence of Corynebacterium casei LMG S-19264T (=DSM 44701T), isolated from a smear-ripened cheese.</title>
        <authorList>
            <consortium name="US DOE Joint Genome Institute (JGI-PGF)"/>
            <person name="Walter F."/>
            <person name="Albersmeier A."/>
            <person name="Kalinowski J."/>
            <person name="Ruckert C."/>
        </authorList>
    </citation>
    <scope>NUCLEOTIDE SEQUENCE</scope>
    <source>
        <strain evidence="1">CGMCC 1.15760</strain>
    </source>
</reference>
<evidence type="ECO:0000313" key="1">
    <source>
        <dbReference type="EMBL" id="GGG28076.1"/>
    </source>
</evidence>
<dbReference type="Proteomes" id="UP000616608">
    <property type="component" value="Unassembled WGS sequence"/>
</dbReference>
<sequence length="138" mass="15893">MENVSRAQMPAFGYEIIRDFTLSSILGKNESDILYWAGKELARKYPLETEVDVNSFFAEAGFGILTLQKELKDGYIFELSNDPAVFNFEKRNFRLEAGFLACQIETRLGFLTECYDEKDTKQKKVTLTIKWDAKAPVR</sequence>
<reference evidence="1" key="2">
    <citation type="submission" date="2020-09" db="EMBL/GenBank/DDBJ databases">
        <authorList>
            <person name="Sun Q."/>
            <person name="Zhou Y."/>
        </authorList>
    </citation>
    <scope>NUCLEOTIDE SEQUENCE</scope>
    <source>
        <strain evidence="1">CGMCC 1.15760</strain>
    </source>
</reference>
<dbReference type="InterPro" id="IPR024096">
    <property type="entry name" value="NO_sig/Golgi_transp_ligand-bd"/>
</dbReference>
<evidence type="ECO:0008006" key="3">
    <source>
        <dbReference type="Google" id="ProtNLM"/>
    </source>
</evidence>
<comment type="caution">
    <text evidence="1">The sequence shown here is derived from an EMBL/GenBank/DDBJ whole genome shotgun (WGS) entry which is preliminary data.</text>
</comment>
<protein>
    <recommendedName>
        <fullName evidence="3">DUF2507 domain-containing protein</fullName>
    </recommendedName>
</protein>
<dbReference type="AlphaFoldDB" id="A0A917LIT8"/>